<dbReference type="AlphaFoldDB" id="C1MMS0"/>
<dbReference type="InterPro" id="IPR003347">
    <property type="entry name" value="JmjC_dom"/>
</dbReference>
<dbReference type="GO" id="GO:0005737">
    <property type="term" value="C:cytoplasm"/>
    <property type="evidence" value="ECO:0007669"/>
    <property type="project" value="TreeGrafter"/>
</dbReference>
<dbReference type="GO" id="GO:0043565">
    <property type="term" value="F:sequence-specific DNA binding"/>
    <property type="evidence" value="ECO:0007669"/>
    <property type="project" value="TreeGrafter"/>
</dbReference>
<dbReference type="PROSITE" id="PS51184">
    <property type="entry name" value="JMJC"/>
    <property type="match status" value="1"/>
</dbReference>
<gene>
    <name evidence="4" type="ORF">MICPUCDRAFT_56632</name>
</gene>
<dbReference type="SUPFAM" id="SSF51197">
    <property type="entry name" value="Clavaminate synthase-like"/>
    <property type="match status" value="1"/>
</dbReference>
<reference evidence="4 5" key="1">
    <citation type="journal article" date="2009" name="Science">
        <title>Green evolution and dynamic adaptations revealed by genomes of the marine picoeukaryotes Micromonas.</title>
        <authorList>
            <person name="Worden A.Z."/>
            <person name="Lee J.H."/>
            <person name="Mock T."/>
            <person name="Rouze P."/>
            <person name="Simmons M.P."/>
            <person name="Aerts A.L."/>
            <person name="Allen A.E."/>
            <person name="Cuvelier M.L."/>
            <person name="Derelle E."/>
            <person name="Everett M.V."/>
            <person name="Foulon E."/>
            <person name="Grimwood J."/>
            <person name="Gundlach H."/>
            <person name="Henrissat B."/>
            <person name="Napoli C."/>
            <person name="McDonald S.M."/>
            <person name="Parker M.S."/>
            <person name="Rombauts S."/>
            <person name="Salamov A."/>
            <person name="Von Dassow P."/>
            <person name="Badger J.H."/>
            <person name="Coutinho P.M."/>
            <person name="Demir E."/>
            <person name="Dubchak I."/>
            <person name="Gentemann C."/>
            <person name="Eikrem W."/>
            <person name="Gready J.E."/>
            <person name="John U."/>
            <person name="Lanier W."/>
            <person name="Lindquist E.A."/>
            <person name="Lucas S."/>
            <person name="Mayer K.F."/>
            <person name="Moreau H."/>
            <person name="Not F."/>
            <person name="Otillar R."/>
            <person name="Panaud O."/>
            <person name="Pangilinan J."/>
            <person name="Paulsen I."/>
            <person name="Piegu B."/>
            <person name="Poliakov A."/>
            <person name="Robbens S."/>
            <person name="Schmutz J."/>
            <person name="Toulza E."/>
            <person name="Wyss T."/>
            <person name="Zelensky A."/>
            <person name="Zhou K."/>
            <person name="Armbrust E.V."/>
            <person name="Bhattacharya D."/>
            <person name="Goodenough U.W."/>
            <person name="Van de Peer Y."/>
            <person name="Grigoriev I.V."/>
        </authorList>
    </citation>
    <scope>NUCLEOTIDE SEQUENCE [LARGE SCALE GENOMIC DNA]</scope>
    <source>
        <strain evidence="4 5">CCMP1545</strain>
    </source>
</reference>
<protein>
    <submittedName>
        <fullName evidence="4">Predicted protein</fullName>
    </submittedName>
</protein>
<dbReference type="GO" id="GO:0005634">
    <property type="term" value="C:nucleus"/>
    <property type="evidence" value="ECO:0007669"/>
    <property type="project" value="TreeGrafter"/>
</dbReference>
<dbReference type="OMA" id="DAPFYAN"/>
<name>C1MMS0_MICPC</name>
<dbReference type="InterPro" id="IPR050910">
    <property type="entry name" value="JMJD6_ArgDemeth/LysHydrox"/>
</dbReference>
<dbReference type="PANTHER" id="PTHR12480">
    <property type="entry name" value="ARGININE DEMETHYLASE AND LYSYL-HYDROXYLASE JMJD"/>
    <property type="match status" value="1"/>
</dbReference>
<sequence>MTHVTSSNLRDLLAGTHISPRAPAPPPPPASSPPRYGERGGGVAWRPTESRHYRDGGAFPEIDVVQLLEGMGWGRAIGDPNVAGREKGASRLATPASLDCSFEELQTRASRAMLRLPDPPIVAGGGEASRASRLATPPPPNRKTSEYASFVRFASHVKRDAAAANGDGEITADAVVAALLRAHPNAREATRVANLNPAVVCERYLETPDARTGAKVGEPVVVTDGGRDWTIGMEWGFDGLAKRYGARHVVCNDRAPARRADSREKKTAVEQSAAARANGAVLGSWGGPQRSCALPLEDYLQYARARPGCDDVAALAAADAPFYANGWRAFERSTLAKKTDDAAKIDALSDDAALATAFPLPYFTSEIDHTRLITLETYKKLLPSASDDAASAVVDSLDASLTKLFVGPCATITRLHQDAGDAHAWLGQAVGRKLFVCFPPDDAAALFPIDGEVETVQSAIDPLAPPEALRKQRRAYFEDARPVVFVVHPGEVVLCPRGWWHYAVALDHSVTVMRNFYNANTNVNALVGTIIAKARKTAVVCG</sequence>
<keyword evidence="5" id="KW-1185">Reference proteome</keyword>
<dbReference type="InterPro" id="IPR041667">
    <property type="entry name" value="Cupin_8"/>
</dbReference>
<evidence type="ECO:0000313" key="4">
    <source>
        <dbReference type="EMBL" id="EEH59098.1"/>
    </source>
</evidence>
<feature type="domain" description="JmjC" evidence="3">
    <location>
        <begin position="371"/>
        <end position="533"/>
    </location>
</feature>
<evidence type="ECO:0000313" key="5">
    <source>
        <dbReference type="Proteomes" id="UP000001876"/>
    </source>
</evidence>
<dbReference type="GO" id="GO:0016706">
    <property type="term" value="F:2-oxoglutarate-dependent dioxygenase activity"/>
    <property type="evidence" value="ECO:0007669"/>
    <property type="project" value="TreeGrafter"/>
</dbReference>
<organism evidence="5">
    <name type="scientific">Micromonas pusilla (strain CCMP1545)</name>
    <name type="common">Picoplanktonic green alga</name>
    <dbReference type="NCBI Taxonomy" id="564608"/>
    <lineage>
        <taxon>Eukaryota</taxon>
        <taxon>Viridiplantae</taxon>
        <taxon>Chlorophyta</taxon>
        <taxon>Mamiellophyceae</taxon>
        <taxon>Mamiellales</taxon>
        <taxon>Mamiellaceae</taxon>
        <taxon>Micromonas</taxon>
    </lineage>
</organism>
<evidence type="ECO:0000256" key="2">
    <source>
        <dbReference type="SAM" id="MobiDB-lite"/>
    </source>
</evidence>
<dbReference type="GO" id="GO:0045905">
    <property type="term" value="P:positive regulation of translational termination"/>
    <property type="evidence" value="ECO:0007669"/>
    <property type="project" value="TreeGrafter"/>
</dbReference>
<feature type="region of interest" description="Disordered" evidence="2">
    <location>
        <begin position="122"/>
        <end position="145"/>
    </location>
</feature>
<dbReference type="Proteomes" id="UP000001876">
    <property type="component" value="Unassembled WGS sequence"/>
</dbReference>
<accession>C1MMS0</accession>
<feature type="compositionally biased region" description="Pro residues" evidence="2">
    <location>
        <begin position="22"/>
        <end position="32"/>
    </location>
</feature>
<dbReference type="KEGG" id="mpp:MICPUCDRAFT_56632"/>
<evidence type="ECO:0000256" key="1">
    <source>
        <dbReference type="ARBA" id="ARBA00006801"/>
    </source>
</evidence>
<dbReference type="EMBL" id="GG663737">
    <property type="protein sequence ID" value="EEH59098.1"/>
    <property type="molecule type" value="Genomic_DNA"/>
</dbReference>
<dbReference type="Pfam" id="PF13621">
    <property type="entry name" value="Cupin_8"/>
    <property type="match status" value="1"/>
</dbReference>
<proteinExistence type="inferred from homology"/>
<comment type="similarity">
    <text evidence="1">Belongs to the JARID1 histone demethylase family.</text>
</comment>
<feature type="region of interest" description="Disordered" evidence="2">
    <location>
        <begin position="1"/>
        <end position="51"/>
    </location>
</feature>
<dbReference type="GeneID" id="9682417"/>
<dbReference type="OrthoDB" id="47172at2759"/>
<dbReference type="SMART" id="SM00558">
    <property type="entry name" value="JmjC"/>
    <property type="match status" value="1"/>
</dbReference>
<dbReference type="Gene3D" id="2.60.120.650">
    <property type="entry name" value="Cupin"/>
    <property type="match status" value="1"/>
</dbReference>
<evidence type="ECO:0000259" key="3">
    <source>
        <dbReference type="PROSITE" id="PS51184"/>
    </source>
</evidence>
<dbReference type="RefSeq" id="XP_003057453.1">
    <property type="nucleotide sequence ID" value="XM_003057407.1"/>
</dbReference>
<dbReference type="PANTHER" id="PTHR12480:SF6">
    <property type="entry name" value="2-OXOGLUTARATE AND IRON-DEPENDENT OXYGENASE JMJD4"/>
    <property type="match status" value="1"/>
</dbReference>